<dbReference type="GO" id="GO:0000136">
    <property type="term" value="C:mannan polymerase complex"/>
    <property type="evidence" value="ECO:0007669"/>
    <property type="project" value="TreeGrafter"/>
</dbReference>
<evidence type="ECO:0000256" key="2">
    <source>
        <dbReference type="SAM" id="MobiDB-lite"/>
    </source>
</evidence>
<evidence type="ECO:0000313" key="5">
    <source>
        <dbReference type="Proteomes" id="UP000248340"/>
    </source>
</evidence>
<dbReference type="SUPFAM" id="SSF53448">
    <property type="entry name" value="Nucleotide-diphospho-sugar transferases"/>
    <property type="match status" value="1"/>
</dbReference>
<organism evidence="4 5">
    <name type="scientific">Aspergillus uvarum CBS 121591</name>
    <dbReference type="NCBI Taxonomy" id="1448315"/>
    <lineage>
        <taxon>Eukaryota</taxon>
        <taxon>Fungi</taxon>
        <taxon>Dikarya</taxon>
        <taxon>Ascomycota</taxon>
        <taxon>Pezizomycotina</taxon>
        <taxon>Eurotiomycetes</taxon>
        <taxon>Eurotiomycetidae</taxon>
        <taxon>Eurotiales</taxon>
        <taxon>Aspergillaceae</taxon>
        <taxon>Aspergillus</taxon>
        <taxon>Aspergillus subgen. Circumdati</taxon>
    </lineage>
</organism>
<dbReference type="EMBL" id="KZ821679">
    <property type="protein sequence ID" value="PYH85505.1"/>
    <property type="molecule type" value="Genomic_DNA"/>
</dbReference>
<dbReference type="Proteomes" id="UP000248340">
    <property type="component" value="Unassembled WGS sequence"/>
</dbReference>
<dbReference type="RefSeq" id="XP_025495705.1">
    <property type="nucleotide sequence ID" value="XM_025634257.1"/>
</dbReference>
<comment type="similarity">
    <text evidence="1">Belongs to the glycosyltransferase 32 family.</text>
</comment>
<keyword evidence="3" id="KW-0732">Signal</keyword>
<dbReference type="VEuPathDB" id="FungiDB:BO82DRAFT_350842"/>
<dbReference type="GO" id="GO:0006487">
    <property type="term" value="P:protein N-linked glycosylation"/>
    <property type="evidence" value="ECO:0007669"/>
    <property type="project" value="TreeGrafter"/>
</dbReference>
<dbReference type="GO" id="GO:0000009">
    <property type="term" value="F:alpha-1,6-mannosyltransferase activity"/>
    <property type="evidence" value="ECO:0007669"/>
    <property type="project" value="InterPro"/>
</dbReference>
<feature type="chain" id="PRO_5016400623" description="Alpha-1,6-mannosyltransferase subunit" evidence="3">
    <location>
        <begin position="30"/>
        <end position="364"/>
    </location>
</feature>
<reference evidence="4 5" key="1">
    <citation type="submission" date="2016-12" db="EMBL/GenBank/DDBJ databases">
        <title>The genomes of Aspergillus section Nigri reveals drivers in fungal speciation.</title>
        <authorList>
            <consortium name="DOE Joint Genome Institute"/>
            <person name="Vesth T.C."/>
            <person name="Nybo J."/>
            <person name="Theobald S."/>
            <person name="Brandl J."/>
            <person name="Frisvad J.C."/>
            <person name="Nielsen K.F."/>
            <person name="Lyhne E.K."/>
            <person name="Kogle M.E."/>
            <person name="Kuo A."/>
            <person name="Riley R."/>
            <person name="Clum A."/>
            <person name="Nolan M."/>
            <person name="Lipzen A."/>
            <person name="Salamov A."/>
            <person name="Henrissat B."/>
            <person name="Wiebenga A."/>
            <person name="De Vries R.P."/>
            <person name="Grigoriev I.V."/>
            <person name="Mortensen U.H."/>
            <person name="Andersen M.R."/>
            <person name="Baker S.E."/>
        </authorList>
    </citation>
    <scope>NUCLEOTIDE SEQUENCE [LARGE SCALE GENOMIC DNA]</scope>
    <source>
        <strain evidence="4 5">CBS 121591</strain>
    </source>
</reference>
<dbReference type="OrthoDB" id="409543at2759"/>
<dbReference type="Gene3D" id="3.90.550.20">
    <property type="match status" value="1"/>
</dbReference>
<sequence length="364" mass="40708">MILSLSRPVTLALSTLLLLNFYLFHRVLHQPVVTSTFSVNTTPVQQQQREQQDQDQQQQAFLSPTPTPSLEPTSATQPTWTTLPISAATPTPTPTPIPTPTAFPLKLWQKSGPKGVSPDIQTYIQSWHALNPSLRHEILSDDSALAYVEETFRDEWPEVADLYQQIQVPIIRADLLRLLILYADGGIWSDLDVTCETPIAEWIPDVFVRDDGNIWVKEQVNVVVGLEFDGWQFASWTMMAKPRLNHFEAAIEYVMHQMEEIAQSHNVSLSGVTMEMIPDVVDASGPQAITVALLRSLSHTLGETVDRSNITNLREPRLLGDVLVLPQAAYAALQGGYPEDQGPYLVSHHYAGSWKNVQGGEQRR</sequence>
<protein>
    <recommendedName>
        <fullName evidence="6">Alpha-1,6-mannosyltransferase subunit</fullName>
    </recommendedName>
</protein>
<feature type="signal peptide" evidence="3">
    <location>
        <begin position="1"/>
        <end position="29"/>
    </location>
</feature>
<evidence type="ECO:0008006" key="6">
    <source>
        <dbReference type="Google" id="ProtNLM"/>
    </source>
</evidence>
<dbReference type="InterPro" id="IPR029044">
    <property type="entry name" value="Nucleotide-diphossugar_trans"/>
</dbReference>
<feature type="compositionally biased region" description="Low complexity" evidence="2">
    <location>
        <begin position="68"/>
        <end position="77"/>
    </location>
</feature>
<evidence type="ECO:0000313" key="4">
    <source>
        <dbReference type="EMBL" id="PYH85505.1"/>
    </source>
</evidence>
<dbReference type="InterPro" id="IPR039367">
    <property type="entry name" value="Och1-like"/>
</dbReference>
<gene>
    <name evidence="4" type="ORF">BO82DRAFT_350842</name>
</gene>
<dbReference type="InterPro" id="IPR007577">
    <property type="entry name" value="GlycoTrfase_DXD_sugar-bd_CS"/>
</dbReference>
<feature type="compositionally biased region" description="Low complexity" evidence="2">
    <location>
        <begin position="45"/>
        <end position="59"/>
    </location>
</feature>
<dbReference type="STRING" id="1448315.A0A319CIK2"/>
<evidence type="ECO:0000256" key="1">
    <source>
        <dbReference type="ARBA" id="ARBA00009003"/>
    </source>
</evidence>
<accession>A0A319CIK2</accession>
<name>A0A319CIK2_9EURO</name>
<dbReference type="AlphaFoldDB" id="A0A319CIK2"/>
<dbReference type="Pfam" id="PF04488">
    <property type="entry name" value="Gly_transf_sug"/>
    <property type="match status" value="1"/>
</dbReference>
<proteinExistence type="inferred from homology"/>
<dbReference type="GeneID" id="37136998"/>
<dbReference type="PANTHER" id="PTHR31834:SF8">
    <property type="entry name" value="TRANSFERASE, PUTATIVE (AFU_ORTHOLOGUE AFUA_6G14040)-RELATED"/>
    <property type="match status" value="1"/>
</dbReference>
<keyword evidence="5" id="KW-1185">Reference proteome</keyword>
<dbReference type="PANTHER" id="PTHR31834">
    <property type="entry name" value="INITIATION-SPECIFIC ALPHA-1,6-MANNOSYLTRANSFERASE"/>
    <property type="match status" value="1"/>
</dbReference>
<evidence type="ECO:0000256" key="3">
    <source>
        <dbReference type="SAM" id="SignalP"/>
    </source>
</evidence>
<feature type="region of interest" description="Disordered" evidence="2">
    <location>
        <begin position="43"/>
        <end position="77"/>
    </location>
</feature>